<gene>
    <name evidence="1" type="ORF">HID58_039794</name>
</gene>
<proteinExistence type="predicted"/>
<organism evidence="1 2">
    <name type="scientific">Brassica napus</name>
    <name type="common">Rape</name>
    <dbReference type="NCBI Taxonomy" id="3708"/>
    <lineage>
        <taxon>Eukaryota</taxon>
        <taxon>Viridiplantae</taxon>
        <taxon>Streptophyta</taxon>
        <taxon>Embryophyta</taxon>
        <taxon>Tracheophyta</taxon>
        <taxon>Spermatophyta</taxon>
        <taxon>Magnoliopsida</taxon>
        <taxon>eudicotyledons</taxon>
        <taxon>Gunneridae</taxon>
        <taxon>Pentapetalae</taxon>
        <taxon>rosids</taxon>
        <taxon>malvids</taxon>
        <taxon>Brassicales</taxon>
        <taxon>Brassicaceae</taxon>
        <taxon>Brassiceae</taxon>
        <taxon>Brassica</taxon>
    </lineage>
</organism>
<dbReference type="Proteomes" id="UP000824890">
    <property type="component" value="Unassembled WGS sequence"/>
</dbReference>
<evidence type="ECO:0000313" key="1">
    <source>
        <dbReference type="EMBL" id="KAH0907967.1"/>
    </source>
</evidence>
<protein>
    <submittedName>
        <fullName evidence="1">Uncharacterized protein</fullName>
    </submittedName>
</protein>
<name>A0ABQ8BT27_BRANA</name>
<sequence>MTVSSTSLEEILPIKIPLHERTGRYNKTHFDEDGGFEGFNVTIYSDYFHCSFFMIVLMCDIFENQSNALLNLVKFKFPVRSAYCMYKVPNSGLGSCWLTRWKSFLEN</sequence>
<dbReference type="EMBL" id="JAGKQM010000010">
    <property type="protein sequence ID" value="KAH0907967.1"/>
    <property type="molecule type" value="Genomic_DNA"/>
</dbReference>
<keyword evidence="2" id="KW-1185">Reference proteome</keyword>
<reference evidence="1 2" key="1">
    <citation type="submission" date="2021-05" db="EMBL/GenBank/DDBJ databases">
        <title>Genome Assembly of Synthetic Allotetraploid Brassica napus Reveals Homoeologous Exchanges between Subgenomes.</title>
        <authorList>
            <person name="Davis J.T."/>
        </authorList>
    </citation>
    <scope>NUCLEOTIDE SEQUENCE [LARGE SCALE GENOMIC DNA]</scope>
    <source>
        <strain evidence="2">cv. Da-Ae</strain>
        <tissue evidence="1">Seedling</tissue>
    </source>
</reference>
<accession>A0ABQ8BT27</accession>
<comment type="caution">
    <text evidence="1">The sequence shown here is derived from an EMBL/GenBank/DDBJ whole genome shotgun (WGS) entry which is preliminary data.</text>
</comment>
<evidence type="ECO:0000313" key="2">
    <source>
        <dbReference type="Proteomes" id="UP000824890"/>
    </source>
</evidence>